<dbReference type="InterPro" id="IPR000286">
    <property type="entry name" value="HDACs"/>
</dbReference>
<protein>
    <recommendedName>
        <fullName evidence="1">Histone deacetylase domain-containing protein</fullName>
    </recommendedName>
</protein>
<accession>A0A381UQ21</accession>
<sequence>MEQHHPETPERLTAVLSHLNESGLIDDLTTLQATEAIRTDLTAFHHDTYVDALDAMEPAQGLRSVNPDTSMGPKSLAAARYATGAAIQGVDRVLAGGDNRVFCAVRPPGHHAEESAAMGFCFFNSVALAAHRALNNHDLERVAILDFDVHHGNGTVDAFQDDPRVLVCSSFQFPHYPYRLQDVDRPNIVNTPLAAGTSGIEFRKAIERDWLPAMDKFAPALILVSAGFDAHREDPLGDLLLDEEDFRWITSLITDAANRHADGRIVSILEGGYSLKALARSVATHLEELCA</sequence>
<dbReference type="Pfam" id="PF00850">
    <property type="entry name" value="Hist_deacetyl"/>
    <property type="match status" value="1"/>
</dbReference>
<dbReference type="PRINTS" id="PR01270">
    <property type="entry name" value="HDASUPER"/>
</dbReference>
<evidence type="ECO:0000259" key="1">
    <source>
        <dbReference type="Pfam" id="PF00850"/>
    </source>
</evidence>
<dbReference type="PANTHER" id="PTHR10625:SF10">
    <property type="entry name" value="HISTONE DEACETYLASE HDAC1"/>
    <property type="match status" value="1"/>
</dbReference>
<dbReference type="InterPro" id="IPR037138">
    <property type="entry name" value="His_deacetylse_dom_sf"/>
</dbReference>
<dbReference type="CDD" id="cd11599">
    <property type="entry name" value="HDAC_classII_2"/>
    <property type="match status" value="1"/>
</dbReference>
<evidence type="ECO:0000313" key="2">
    <source>
        <dbReference type="EMBL" id="SVA30246.1"/>
    </source>
</evidence>
<proteinExistence type="predicted"/>
<gene>
    <name evidence="2" type="ORF">METZ01_LOCUS83100</name>
</gene>
<dbReference type="GO" id="GO:0040029">
    <property type="term" value="P:epigenetic regulation of gene expression"/>
    <property type="evidence" value="ECO:0007669"/>
    <property type="project" value="TreeGrafter"/>
</dbReference>
<dbReference type="SUPFAM" id="SSF52768">
    <property type="entry name" value="Arginase/deacetylase"/>
    <property type="match status" value="1"/>
</dbReference>
<organism evidence="2">
    <name type="scientific">marine metagenome</name>
    <dbReference type="NCBI Taxonomy" id="408172"/>
    <lineage>
        <taxon>unclassified sequences</taxon>
        <taxon>metagenomes</taxon>
        <taxon>ecological metagenomes</taxon>
    </lineage>
</organism>
<dbReference type="Gene3D" id="3.40.800.20">
    <property type="entry name" value="Histone deacetylase domain"/>
    <property type="match status" value="1"/>
</dbReference>
<reference evidence="2" key="1">
    <citation type="submission" date="2018-05" db="EMBL/GenBank/DDBJ databases">
        <authorList>
            <person name="Lanie J.A."/>
            <person name="Ng W.-L."/>
            <person name="Kazmierczak K.M."/>
            <person name="Andrzejewski T.M."/>
            <person name="Davidsen T.M."/>
            <person name="Wayne K.J."/>
            <person name="Tettelin H."/>
            <person name="Glass J.I."/>
            <person name="Rusch D."/>
            <person name="Podicherti R."/>
            <person name="Tsui H.-C.T."/>
            <person name="Winkler M.E."/>
        </authorList>
    </citation>
    <scope>NUCLEOTIDE SEQUENCE</scope>
</reference>
<name>A0A381UQ21_9ZZZZ</name>
<dbReference type="InterPro" id="IPR023801">
    <property type="entry name" value="His_deacetylse_dom"/>
</dbReference>
<feature type="domain" description="Histone deacetylase" evidence="1">
    <location>
        <begin position="5"/>
        <end position="288"/>
    </location>
</feature>
<dbReference type="InterPro" id="IPR023696">
    <property type="entry name" value="Ureohydrolase_dom_sf"/>
</dbReference>
<dbReference type="EMBL" id="UINC01006893">
    <property type="protein sequence ID" value="SVA30246.1"/>
    <property type="molecule type" value="Genomic_DNA"/>
</dbReference>
<dbReference type="GO" id="GO:0004407">
    <property type="term" value="F:histone deacetylase activity"/>
    <property type="evidence" value="ECO:0007669"/>
    <property type="project" value="TreeGrafter"/>
</dbReference>
<dbReference type="AlphaFoldDB" id="A0A381UQ21"/>
<dbReference type="PANTHER" id="PTHR10625">
    <property type="entry name" value="HISTONE DEACETYLASE HDAC1-RELATED"/>
    <property type="match status" value="1"/>
</dbReference>